<evidence type="ECO:0000256" key="2">
    <source>
        <dbReference type="SAM" id="Phobius"/>
    </source>
</evidence>
<dbReference type="PATRIC" id="fig|1415166.3.peg.846"/>
<feature type="transmembrane region" description="Helical" evidence="2">
    <location>
        <begin position="102"/>
        <end position="120"/>
    </location>
</feature>
<dbReference type="HOGENOM" id="CLU_1203819_0_0_11"/>
<evidence type="ECO:0000256" key="1">
    <source>
        <dbReference type="SAM" id="MobiDB-lite"/>
    </source>
</evidence>
<reference evidence="4 5" key="1">
    <citation type="journal article" date="2014" name="Appl. Environ. Microbiol.">
        <title>Insights into the Microbial Degradation of Rubber and Gutta-Percha by Analysis of the Complete Genome of Nocardia nova SH22a.</title>
        <authorList>
            <person name="Luo Q."/>
            <person name="Hiessl S."/>
            <person name="Poehlein A."/>
            <person name="Daniel R."/>
            <person name="Steinbuchel A."/>
        </authorList>
    </citation>
    <scope>NUCLEOTIDE SEQUENCE [LARGE SCALE GENOMIC DNA]</scope>
    <source>
        <strain evidence="4">SH22a</strain>
    </source>
</reference>
<keyword evidence="5" id="KW-1185">Reference proteome</keyword>
<feature type="compositionally biased region" description="Polar residues" evidence="1">
    <location>
        <begin position="21"/>
        <end position="33"/>
    </location>
</feature>
<dbReference type="STRING" id="1415166.NONO_c08380"/>
<evidence type="ECO:0000259" key="3">
    <source>
        <dbReference type="Pfam" id="PF13115"/>
    </source>
</evidence>
<dbReference type="AlphaFoldDB" id="W5T8I8"/>
<keyword evidence="2" id="KW-0812">Transmembrane</keyword>
<protein>
    <recommendedName>
        <fullName evidence="3">YtkA-like domain-containing protein</fullName>
    </recommendedName>
</protein>
<dbReference type="InterPro" id="IPR032693">
    <property type="entry name" value="YtkA-like_dom"/>
</dbReference>
<evidence type="ECO:0000313" key="4">
    <source>
        <dbReference type="EMBL" id="AHH15645.1"/>
    </source>
</evidence>
<dbReference type="Pfam" id="PF13115">
    <property type="entry name" value="YtkA"/>
    <property type="match status" value="1"/>
</dbReference>
<dbReference type="eggNOG" id="ENOG5031J2I">
    <property type="taxonomic scope" value="Bacteria"/>
</dbReference>
<sequence length="230" mass="23698">MNDRSDSRPTDSAKRRPTRPDSASRTVDGSAGTTRDAAVVHSISPTTSEGHVPEKDSIAANHTASSSAEVAGDAGIGEPVPGNSTTERNSPGGRSRNRRPRVAGALAVVAVLAAVVWWLWPEGNAPLVLHGGTPAHIVTVTLGDRVGSSDIGIELADRSGKPVSHAMIEVQAVEPRMGFAGEPVAAADHGAGSYHARDVGFMTTGPWQLRVSINTAGGAENLSLPLWIGG</sequence>
<dbReference type="Proteomes" id="UP000019150">
    <property type="component" value="Chromosome"/>
</dbReference>
<feature type="domain" description="YtkA-like" evidence="3">
    <location>
        <begin position="146"/>
        <end position="211"/>
    </location>
</feature>
<feature type="region of interest" description="Disordered" evidence="1">
    <location>
        <begin position="1"/>
        <end position="99"/>
    </location>
</feature>
<evidence type="ECO:0000313" key="5">
    <source>
        <dbReference type="Proteomes" id="UP000019150"/>
    </source>
</evidence>
<proteinExistence type="predicted"/>
<feature type="compositionally biased region" description="Basic and acidic residues" evidence="1">
    <location>
        <begin position="1"/>
        <end position="14"/>
    </location>
</feature>
<keyword evidence="2" id="KW-0472">Membrane</keyword>
<dbReference type="EMBL" id="CP006850">
    <property type="protein sequence ID" value="AHH15645.1"/>
    <property type="molecule type" value="Genomic_DNA"/>
</dbReference>
<gene>
    <name evidence="4" type="ORF">NONO_c08380</name>
</gene>
<name>W5T8I8_9NOCA</name>
<accession>W5T8I8</accession>
<keyword evidence="2" id="KW-1133">Transmembrane helix</keyword>
<organism evidence="4 5">
    <name type="scientific">Nocardia nova SH22a</name>
    <dbReference type="NCBI Taxonomy" id="1415166"/>
    <lineage>
        <taxon>Bacteria</taxon>
        <taxon>Bacillati</taxon>
        <taxon>Actinomycetota</taxon>
        <taxon>Actinomycetes</taxon>
        <taxon>Mycobacteriales</taxon>
        <taxon>Nocardiaceae</taxon>
        <taxon>Nocardia</taxon>
    </lineage>
</organism>
<dbReference type="KEGG" id="nno:NONO_c08380"/>